<organism evidence="2 3">
    <name type="scientific">Wandonia haliotis</name>
    <dbReference type="NCBI Taxonomy" id="574963"/>
    <lineage>
        <taxon>Bacteria</taxon>
        <taxon>Pseudomonadati</taxon>
        <taxon>Bacteroidota</taxon>
        <taxon>Flavobacteriia</taxon>
        <taxon>Flavobacteriales</taxon>
        <taxon>Crocinitomicaceae</taxon>
        <taxon>Wandonia</taxon>
    </lineage>
</organism>
<reference evidence="2 3" key="1">
    <citation type="journal article" date="2019" name="Int. J. Syst. Evol. Microbiol.">
        <title>The Global Catalogue of Microorganisms (GCM) 10K type strain sequencing project: providing services to taxonomists for standard genome sequencing and annotation.</title>
        <authorList>
            <consortium name="The Broad Institute Genomics Platform"/>
            <consortium name="The Broad Institute Genome Sequencing Center for Infectious Disease"/>
            <person name="Wu L."/>
            <person name="Ma J."/>
        </authorList>
    </citation>
    <scope>NUCLEOTIDE SEQUENCE [LARGE SCALE GENOMIC DNA]</scope>
    <source>
        <strain evidence="2 3">JCM 16083</strain>
    </source>
</reference>
<evidence type="ECO:0000256" key="1">
    <source>
        <dbReference type="SAM" id="Phobius"/>
    </source>
</evidence>
<keyword evidence="1" id="KW-0812">Transmembrane</keyword>
<evidence type="ECO:0000313" key="3">
    <source>
        <dbReference type="Proteomes" id="UP001501126"/>
    </source>
</evidence>
<sequence>MQAKEIKQILVFSLISVFFLLAGFFTHQYVLQSTETVVNYSLFAVYLFFALSAIFIFSIVLFVSTMVPDKTGLAFLALIMVKLGFFLLLFYKTTLGTEGIAMAGKVGIIVPLFLFMILESTAVFRFLNKQ</sequence>
<dbReference type="Proteomes" id="UP001501126">
    <property type="component" value="Unassembled WGS sequence"/>
</dbReference>
<feature type="transmembrane region" description="Helical" evidence="1">
    <location>
        <begin position="43"/>
        <end position="64"/>
    </location>
</feature>
<dbReference type="RefSeq" id="WP_343784101.1">
    <property type="nucleotide sequence ID" value="NZ_BAAAFH010000003.1"/>
</dbReference>
<protein>
    <submittedName>
        <fullName evidence="2">Uncharacterized protein</fullName>
    </submittedName>
</protein>
<feature type="transmembrane region" description="Helical" evidence="1">
    <location>
        <begin position="71"/>
        <end position="91"/>
    </location>
</feature>
<name>A0ABN1MKI4_9FLAO</name>
<proteinExistence type="predicted"/>
<keyword evidence="1" id="KW-1133">Transmembrane helix</keyword>
<comment type="caution">
    <text evidence="2">The sequence shown here is derived from an EMBL/GenBank/DDBJ whole genome shotgun (WGS) entry which is preliminary data.</text>
</comment>
<dbReference type="InterPro" id="IPR046166">
    <property type="entry name" value="DUF6168"/>
</dbReference>
<evidence type="ECO:0000313" key="2">
    <source>
        <dbReference type="EMBL" id="GAA0873756.1"/>
    </source>
</evidence>
<feature type="transmembrane region" description="Helical" evidence="1">
    <location>
        <begin position="9"/>
        <end position="31"/>
    </location>
</feature>
<dbReference type="Pfam" id="PF19665">
    <property type="entry name" value="DUF6168"/>
    <property type="match status" value="1"/>
</dbReference>
<dbReference type="EMBL" id="BAAAFH010000003">
    <property type="protein sequence ID" value="GAA0873756.1"/>
    <property type="molecule type" value="Genomic_DNA"/>
</dbReference>
<accession>A0ABN1MKI4</accession>
<keyword evidence="3" id="KW-1185">Reference proteome</keyword>
<gene>
    <name evidence="2" type="ORF">GCM10009118_01640</name>
</gene>
<keyword evidence="1" id="KW-0472">Membrane</keyword>
<feature type="transmembrane region" description="Helical" evidence="1">
    <location>
        <begin position="103"/>
        <end position="127"/>
    </location>
</feature>